<comment type="caution">
    <text evidence="1">The sequence shown here is derived from an EMBL/GenBank/DDBJ whole genome shotgun (WGS) entry which is preliminary data.</text>
</comment>
<sequence length="97" mass="10752">MPDILVRHIDEALADRIKDIAREHQWSINEAILFALRRGVGLAPDDAQRELHDIAMLSGTWESTETAAFRAALEAFERVAGKPLFSDGPVGETQTPK</sequence>
<keyword evidence="2" id="KW-1185">Reference proteome</keyword>
<reference evidence="1 2" key="1">
    <citation type="submission" date="2019-03" db="EMBL/GenBank/DDBJ databases">
        <title>Genomic Encyclopedia of Type Strains, Phase IV (KMG-IV): sequencing the most valuable type-strain genomes for metagenomic binning, comparative biology and taxonomic classification.</title>
        <authorList>
            <person name="Goeker M."/>
        </authorList>
    </citation>
    <scope>NUCLEOTIDE SEQUENCE [LARGE SCALE GENOMIC DNA]</scope>
    <source>
        <strain evidence="1 2">DSM 21667</strain>
    </source>
</reference>
<dbReference type="GO" id="GO:0006355">
    <property type="term" value="P:regulation of DNA-templated transcription"/>
    <property type="evidence" value="ECO:0007669"/>
    <property type="project" value="InterPro"/>
</dbReference>
<dbReference type="InterPro" id="IPR010985">
    <property type="entry name" value="Ribbon_hlx_hlx"/>
</dbReference>
<dbReference type="RefSeq" id="WP_133822000.1">
    <property type="nucleotide sequence ID" value="NZ_SNZH01000035.1"/>
</dbReference>
<organism evidence="1 2">
    <name type="scientific">Tahibacter aquaticus</name>
    <dbReference type="NCBI Taxonomy" id="520092"/>
    <lineage>
        <taxon>Bacteria</taxon>
        <taxon>Pseudomonadati</taxon>
        <taxon>Pseudomonadota</taxon>
        <taxon>Gammaproteobacteria</taxon>
        <taxon>Lysobacterales</taxon>
        <taxon>Rhodanobacteraceae</taxon>
        <taxon>Tahibacter</taxon>
    </lineage>
</organism>
<accession>A0A4R6YGR5</accession>
<name>A0A4R6YGR5_9GAMM</name>
<dbReference type="SUPFAM" id="SSF47598">
    <property type="entry name" value="Ribbon-helix-helix"/>
    <property type="match status" value="1"/>
</dbReference>
<dbReference type="EMBL" id="SNZH01000035">
    <property type="protein sequence ID" value="TDR35575.1"/>
    <property type="molecule type" value="Genomic_DNA"/>
</dbReference>
<evidence type="ECO:0000313" key="1">
    <source>
        <dbReference type="EMBL" id="TDR35575.1"/>
    </source>
</evidence>
<evidence type="ECO:0000313" key="2">
    <source>
        <dbReference type="Proteomes" id="UP000295293"/>
    </source>
</evidence>
<gene>
    <name evidence="1" type="ORF">DFR29_13513</name>
</gene>
<dbReference type="AlphaFoldDB" id="A0A4R6YGR5"/>
<dbReference type="OrthoDB" id="5966436at2"/>
<dbReference type="Proteomes" id="UP000295293">
    <property type="component" value="Unassembled WGS sequence"/>
</dbReference>
<protein>
    <submittedName>
        <fullName evidence="1">Uncharacterized protein</fullName>
    </submittedName>
</protein>
<proteinExistence type="predicted"/>